<gene>
    <name evidence="2" type="ORF">ACFSRY_02845</name>
</gene>
<feature type="transmembrane region" description="Helical" evidence="1">
    <location>
        <begin position="125"/>
        <end position="144"/>
    </location>
</feature>
<sequence length="224" mass="26245">MSEYKSLVFHYTVSIILLSEYAPLNDNTMDSVVPLWLPVAYTLFLLVLIPVYWKHYGPANFLWFSDIALFAIGIALWTGSQLLVSMIAVGVLGLELVWNIDYFGRLIRGKPLLGLSDYMFDKRKTLFLRGLSLFHVFLPVMVLWLLVEWGYDSDAVYWQTLLTWIVLPLVYLFTDPKENINWVFGPGNEPQQRIPKIQYFWLMMLFFPACIFLPSHFLLKWLFN</sequence>
<evidence type="ECO:0000313" key="3">
    <source>
        <dbReference type="Proteomes" id="UP001597544"/>
    </source>
</evidence>
<feature type="transmembrane region" description="Helical" evidence="1">
    <location>
        <begin position="60"/>
        <end position="77"/>
    </location>
</feature>
<comment type="caution">
    <text evidence="2">The sequence shown here is derived from an EMBL/GenBank/DDBJ whole genome shotgun (WGS) entry which is preliminary data.</text>
</comment>
<feature type="transmembrane region" description="Helical" evidence="1">
    <location>
        <begin position="199"/>
        <end position="219"/>
    </location>
</feature>
<dbReference type="Proteomes" id="UP001597544">
    <property type="component" value="Unassembled WGS sequence"/>
</dbReference>
<accession>A0ABW5ILB3</accession>
<feature type="transmembrane region" description="Helical" evidence="1">
    <location>
        <begin position="156"/>
        <end position="174"/>
    </location>
</feature>
<name>A0ABW5ILB3_9BACT</name>
<feature type="transmembrane region" description="Helical" evidence="1">
    <location>
        <begin position="7"/>
        <end position="23"/>
    </location>
</feature>
<keyword evidence="3" id="KW-1185">Reference proteome</keyword>
<feature type="transmembrane region" description="Helical" evidence="1">
    <location>
        <begin position="35"/>
        <end position="53"/>
    </location>
</feature>
<reference evidence="3" key="1">
    <citation type="journal article" date="2019" name="Int. J. Syst. Evol. Microbiol.">
        <title>The Global Catalogue of Microorganisms (GCM) 10K type strain sequencing project: providing services to taxonomists for standard genome sequencing and annotation.</title>
        <authorList>
            <consortium name="The Broad Institute Genomics Platform"/>
            <consortium name="The Broad Institute Genome Sequencing Center for Infectious Disease"/>
            <person name="Wu L."/>
            <person name="Ma J."/>
        </authorList>
    </citation>
    <scope>NUCLEOTIDE SEQUENCE [LARGE SCALE GENOMIC DNA]</scope>
    <source>
        <strain evidence="3">KCTC 42498</strain>
    </source>
</reference>
<evidence type="ECO:0000256" key="1">
    <source>
        <dbReference type="SAM" id="Phobius"/>
    </source>
</evidence>
<feature type="transmembrane region" description="Helical" evidence="1">
    <location>
        <begin position="83"/>
        <end position="104"/>
    </location>
</feature>
<keyword evidence="1" id="KW-0472">Membrane</keyword>
<keyword evidence="1" id="KW-0812">Transmembrane</keyword>
<dbReference type="EMBL" id="JBHULU010000003">
    <property type="protein sequence ID" value="MFD2512795.1"/>
    <property type="molecule type" value="Genomic_DNA"/>
</dbReference>
<protein>
    <submittedName>
        <fullName evidence="2">Membrane-associated protein</fullName>
    </submittedName>
</protein>
<evidence type="ECO:0000313" key="2">
    <source>
        <dbReference type="EMBL" id="MFD2512795.1"/>
    </source>
</evidence>
<organism evidence="2 3">
    <name type="scientific">Pontibacter locisalis</name>
    <dbReference type="NCBI Taxonomy" id="1719035"/>
    <lineage>
        <taxon>Bacteria</taxon>
        <taxon>Pseudomonadati</taxon>
        <taxon>Bacteroidota</taxon>
        <taxon>Cytophagia</taxon>
        <taxon>Cytophagales</taxon>
        <taxon>Hymenobacteraceae</taxon>
        <taxon>Pontibacter</taxon>
    </lineage>
</organism>
<dbReference type="RefSeq" id="WP_377503257.1">
    <property type="nucleotide sequence ID" value="NZ_JBHULU010000003.1"/>
</dbReference>
<proteinExistence type="predicted"/>
<keyword evidence="1" id="KW-1133">Transmembrane helix</keyword>